<keyword evidence="4" id="KW-1133">Transmembrane helix</keyword>
<dbReference type="GeneID" id="110253723"/>
<dbReference type="PROSITE" id="PS00086">
    <property type="entry name" value="CYTOCHROME_P450"/>
    <property type="match status" value="1"/>
</dbReference>
<dbReference type="KEGG" id="epa:110253723"/>
<dbReference type="Proteomes" id="UP000887567">
    <property type="component" value="Unplaced"/>
</dbReference>
<keyword evidence="2 3" id="KW-0408">Iron</keyword>
<keyword evidence="4" id="KW-0472">Membrane</keyword>
<accession>A0A913Y9E4</accession>
<evidence type="ECO:0000313" key="5">
    <source>
        <dbReference type="EnsemblMetazoa" id="XP_020916333.1"/>
    </source>
</evidence>
<dbReference type="GO" id="GO:0004497">
    <property type="term" value="F:monooxygenase activity"/>
    <property type="evidence" value="ECO:0007669"/>
    <property type="project" value="UniProtKB-KW"/>
</dbReference>
<feature type="binding site" description="axial binding residue" evidence="2">
    <location>
        <position position="441"/>
    </location>
    <ligand>
        <name>heme</name>
        <dbReference type="ChEBI" id="CHEBI:30413"/>
    </ligand>
    <ligandPart>
        <name>Fe</name>
        <dbReference type="ChEBI" id="CHEBI:18248"/>
    </ligandPart>
</feature>
<keyword evidence="4" id="KW-0812">Transmembrane</keyword>
<dbReference type="SUPFAM" id="SSF48264">
    <property type="entry name" value="Cytochrome P450"/>
    <property type="match status" value="1"/>
</dbReference>
<dbReference type="Pfam" id="PF00067">
    <property type="entry name" value="p450"/>
    <property type="match status" value="1"/>
</dbReference>
<protein>
    <recommendedName>
        <fullName evidence="7">Cytochrome P450</fullName>
    </recommendedName>
</protein>
<evidence type="ECO:0000256" key="3">
    <source>
        <dbReference type="RuleBase" id="RU000461"/>
    </source>
</evidence>
<dbReference type="InterPro" id="IPR002401">
    <property type="entry name" value="Cyt_P450_E_grp-I"/>
</dbReference>
<dbReference type="InterPro" id="IPR001128">
    <property type="entry name" value="Cyt_P450"/>
</dbReference>
<reference evidence="5" key="1">
    <citation type="submission" date="2022-11" db="UniProtKB">
        <authorList>
            <consortium name="EnsemblMetazoa"/>
        </authorList>
    </citation>
    <scope>IDENTIFICATION</scope>
</reference>
<keyword evidence="3" id="KW-0503">Monooxygenase</keyword>
<dbReference type="AlphaFoldDB" id="A0A913Y9E4"/>
<dbReference type="OrthoDB" id="2789670at2759"/>
<comment type="similarity">
    <text evidence="1 3">Belongs to the cytochrome P450 family.</text>
</comment>
<dbReference type="PRINTS" id="PR00385">
    <property type="entry name" value="P450"/>
</dbReference>
<dbReference type="OMA" id="QCMGRYV"/>
<keyword evidence="6" id="KW-1185">Reference proteome</keyword>
<keyword evidence="2 3" id="KW-0349">Heme</keyword>
<proteinExistence type="inferred from homology"/>
<dbReference type="Gene3D" id="1.10.630.10">
    <property type="entry name" value="Cytochrome P450"/>
    <property type="match status" value="1"/>
</dbReference>
<comment type="cofactor">
    <cofactor evidence="2">
        <name>heme</name>
        <dbReference type="ChEBI" id="CHEBI:30413"/>
    </cofactor>
</comment>
<dbReference type="GO" id="GO:0016705">
    <property type="term" value="F:oxidoreductase activity, acting on paired donors, with incorporation or reduction of molecular oxygen"/>
    <property type="evidence" value="ECO:0007669"/>
    <property type="project" value="InterPro"/>
</dbReference>
<dbReference type="RefSeq" id="XP_020916333.1">
    <property type="nucleotide sequence ID" value="XM_021060674.2"/>
</dbReference>
<evidence type="ECO:0008006" key="7">
    <source>
        <dbReference type="Google" id="ProtNLM"/>
    </source>
</evidence>
<dbReference type="GO" id="GO:0005506">
    <property type="term" value="F:iron ion binding"/>
    <property type="evidence" value="ECO:0007669"/>
    <property type="project" value="InterPro"/>
</dbReference>
<evidence type="ECO:0000313" key="6">
    <source>
        <dbReference type="Proteomes" id="UP000887567"/>
    </source>
</evidence>
<name>A0A913Y9E4_EXADI</name>
<evidence type="ECO:0000256" key="1">
    <source>
        <dbReference type="ARBA" id="ARBA00010617"/>
    </source>
</evidence>
<evidence type="ECO:0000256" key="4">
    <source>
        <dbReference type="SAM" id="Phobius"/>
    </source>
</evidence>
<dbReference type="InterPro" id="IPR036396">
    <property type="entry name" value="Cyt_P450_sf"/>
</dbReference>
<keyword evidence="2 3" id="KW-0479">Metal-binding</keyword>
<feature type="transmembrane region" description="Helical" evidence="4">
    <location>
        <begin position="6"/>
        <end position="37"/>
    </location>
</feature>
<keyword evidence="3" id="KW-0560">Oxidoreductase</keyword>
<dbReference type="EnsemblMetazoa" id="XM_021060674.2">
    <property type="protein sequence ID" value="XP_020916333.1"/>
    <property type="gene ID" value="LOC110253723"/>
</dbReference>
<dbReference type="PANTHER" id="PTHR24291">
    <property type="entry name" value="CYTOCHROME P450 FAMILY 4"/>
    <property type="match status" value="1"/>
</dbReference>
<evidence type="ECO:0000256" key="2">
    <source>
        <dbReference type="PIRSR" id="PIRSR602401-1"/>
    </source>
</evidence>
<dbReference type="InterPro" id="IPR017972">
    <property type="entry name" value="Cyt_P450_CS"/>
</dbReference>
<dbReference type="GO" id="GO:0020037">
    <property type="term" value="F:heme binding"/>
    <property type="evidence" value="ECO:0007669"/>
    <property type="project" value="InterPro"/>
</dbReference>
<organism evidence="5 6">
    <name type="scientific">Exaiptasia diaphana</name>
    <name type="common">Tropical sea anemone</name>
    <name type="synonym">Aiptasia pulchella</name>
    <dbReference type="NCBI Taxonomy" id="2652724"/>
    <lineage>
        <taxon>Eukaryota</taxon>
        <taxon>Metazoa</taxon>
        <taxon>Cnidaria</taxon>
        <taxon>Anthozoa</taxon>
        <taxon>Hexacorallia</taxon>
        <taxon>Actiniaria</taxon>
        <taxon>Aiptasiidae</taxon>
        <taxon>Exaiptasia</taxon>
    </lineage>
</organism>
<sequence>MALELASYGVLALFVSILLAWPLLKISFQLLLVYLRVPWKNAKGERMKGETPRVPYGHFNQVNFFGRPLSQKHGSVYYIWNCLTPVVILSDAEAIRSFYSDHYSHKRDQDFTCIGAIWNQVLGDCMANSHGRQEVKRCRGPFEKYFTTDIVTNFLPVIGRECNTFLKNLSTNKPIDLAKNGLSNITLRTLVQMVYGEDVLNKYFSTDILRVNELLQDTVDLFNIGQTRLPFYSKLPTKANTQAEAFNSAWSEFNNFLFKEYKEGLINSSGEELFFVMMGQLRSDALDLSERELLQSVDEILLLNVDVSFAATSFALSDIAKYHDIQDKLRHEVDGALEGQDPSTFQNLYKRLPYMEMVLKESARMHPAIALSLPEKTVKPLTDVAGYQIPDGTPVCVDTYSLNFNDKYWENPELFQPERFSEGSRQIPGSYFRFGMGPRKCLGYRYALAITRIVVASVLQKYTIQLADPTAQERVKTRGMVFFTPYLCPEIVFTERTLQQ</sequence>
<dbReference type="InterPro" id="IPR050196">
    <property type="entry name" value="Cytochrome_P450_Monoox"/>
</dbReference>
<dbReference type="PANTHER" id="PTHR24291:SF167">
    <property type="entry name" value="CYTOCHROME P450 MONOOXYGENASE GLIC"/>
    <property type="match status" value="1"/>
</dbReference>
<dbReference type="PRINTS" id="PR00463">
    <property type="entry name" value="EP450I"/>
</dbReference>